<evidence type="ECO:0000256" key="1">
    <source>
        <dbReference type="SAM" id="MobiDB-lite"/>
    </source>
</evidence>
<dbReference type="EMBL" id="CP015269">
    <property type="protein sequence ID" value="ASL18341.1"/>
    <property type="molecule type" value="Genomic_DNA"/>
</dbReference>
<keyword evidence="2" id="KW-0614">Plasmid</keyword>
<dbReference type="Proteomes" id="UP000198286">
    <property type="component" value="Plasmid unnamed 2"/>
</dbReference>
<evidence type="ECO:0000313" key="2">
    <source>
        <dbReference type="EMBL" id="ASL18341.1"/>
    </source>
</evidence>
<proteinExistence type="predicted"/>
<protein>
    <submittedName>
        <fullName evidence="2">Uncharacterized protein</fullName>
    </submittedName>
</protein>
<feature type="compositionally biased region" description="Basic and acidic residues" evidence="1">
    <location>
        <begin position="349"/>
        <end position="376"/>
    </location>
</feature>
<reference evidence="2 3" key="1">
    <citation type="journal article" date="2017" name="Lancet Infect. Dis.">
        <title>Global outbreak of severe Mycobacterium chimaera disease after cardiac surgery: a molecular epidemiological study.</title>
        <authorList>
            <person name="van Ingen J."/>
            <person name="Kohl T."/>
            <person name="Kranzer K."/>
            <person name="Hasse B."/>
            <person name="Keller P."/>
            <person name="Szafranska A."/>
            <person name="Hillemann D."/>
            <person name="Chand M."/>
            <person name="Schreiber P."/>
            <person name="Sommerstein R."/>
            <person name="Berger C."/>
            <person name="Genoni M."/>
            <person name="Ruegg C."/>
            <person name="Troillet N."/>
            <person name="Widmer A.F."/>
            <person name="Becker S.L."/>
            <person name="Herrmann M."/>
            <person name="Eckmanns T."/>
            <person name="Haller S."/>
            <person name="Hoeller C."/>
            <person name="Debast S.B."/>
            <person name="Wolfhagen M.J."/>
            <person name="Hopman J."/>
            <person name="Kluytmans J."/>
            <person name="Langelaar M."/>
            <person name="Notermans D.W."/>
            <person name="ten Oever J."/>
            <person name="van den Barselaar P."/>
            <person name="Vonk A.B.A."/>
            <person name="Vos M.C."/>
            <person name="Ahmed N."/>
            <person name="Brown T."/>
            <person name="Crook D."/>
            <person name="Lamagni T."/>
            <person name="Phin N."/>
            <person name="Smith E.G."/>
            <person name="Zambon M."/>
            <person name="Serr A."/>
            <person name="Goetting T."/>
            <person name="Ebner W."/>
            <person name="Thuermer A."/>
            <person name="Utpatel C."/>
            <person name="Sproer C."/>
            <person name="Bunk B."/>
            <person name="Nubel U."/>
            <person name="Bloemberg G."/>
            <person name="Bottger E."/>
            <person name="Niemann S."/>
            <person name="Wagner D."/>
            <person name="Sax H."/>
        </authorList>
    </citation>
    <scope>NUCLEOTIDE SEQUENCE [LARGE SCALE GENOMIC DNA]</scope>
    <source>
        <strain evidence="2 3">ZUERICH-2</strain>
        <plasmid evidence="2 3">unnamed 2</plasmid>
    </source>
</reference>
<dbReference type="AlphaFoldDB" id="A0A7U5RZ89"/>
<feature type="region of interest" description="Disordered" evidence="1">
    <location>
        <begin position="244"/>
        <end position="405"/>
    </location>
</feature>
<feature type="compositionally biased region" description="Pro residues" evidence="1">
    <location>
        <begin position="385"/>
        <end position="398"/>
    </location>
</feature>
<accession>A0A7U5RZ89</accession>
<gene>
    <name evidence="2" type="ORF">MYCOZU2_05996</name>
</gene>
<evidence type="ECO:0000313" key="3">
    <source>
        <dbReference type="Proteomes" id="UP000198286"/>
    </source>
</evidence>
<organism evidence="2 3">
    <name type="scientific">Mycobacterium intracellulare subsp. chimaera</name>
    <dbReference type="NCBI Taxonomy" id="222805"/>
    <lineage>
        <taxon>Bacteria</taxon>
        <taxon>Bacillati</taxon>
        <taxon>Actinomycetota</taxon>
        <taxon>Actinomycetes</taxon>
        <taxon>Mycobacteriales</taxon>
        <taxon>Mycobacteriaceae</taxon>
        <taxon>Mycobacterium</taxon>
        <taxon>Mycobacterium avium complex (MAC)</taxon>
    </lineage>
</organism>
<feature type="compositionally biased region" description="Pro residues" evidence="1">
    <location>
        <begin position="269"/>
        <end position="279"/>
    </location>
</feature>
<geneLocation type="plasmid" evidence="2 3">
    <name>unnamed 2</name>
</geneLocation>
<sequence length="494" mass="50952">MAAGRIGLASIPVAGEVISVGTWLFDKDSRSLVNGLISCVNGVGFPPDGDAPPAPPRTKFLPLTNDGNRDPQIEKIDQGMTKTNVSAFNYDPNKVWPADPEIATTPDFSNTIATAGKLGKKTTGIADAIRAAANSITQSSVGKYAESVPAKLGPIADSFDEYHNSVLPAAAAGLNGVTTKSNEFYQKFREINNGNRAEIANSTSGLIPFRANHVNAAAMNDSITDAKAAATEIAKHNTALSSAYAGWNVPGPDPATLTSDVKKNSTAPSPAPPAPPAAPTAPIAPTGGDDTASRKSPQEPPLSSIPQIPGIPAGGGLPGGMPMPQIPSGAMGQPDHGLDPMAKELPLNDPDKDKALHKDDPDHKDDHKHTDNDQSKPDNPGSVIPTPPGAPATPPPPGADKTVRIGNKDYAFDSPRITSAVKETLQAAHTGPGIPIPQALADAGFTIPPAGQDLGSQVDDINAAKPGDVIVSDGNKNAWYLGNGEAMNEQVFCV</sequence>
<name>A0A7U5RZ89_MYCIT</name>